<keyword evidence="1" id="KW-0472">Membrane</keyword>
<organism evidence="2 3">
    <name type="scientific">Helicobacter ibis</name>
    <dbReference type="NCBI Taxonomy" id="2962633"/>
    <lineage>
        <taxon>Bacteria</taxon>
        <taxon>Pseudomonadati</taxon>
        <taxon>Campylobacterota</taxon>
        <taxon>Epsilonproteobacteria</taxon>
        <taxon>Campylobacterales</taxon>
        <taxon>Helicobacteraceae</taxon>
        <taxon>Helicobacter</taxon>
    </lineage>
</organism>
<protein>
    <recommendedName>
        <fullName evidence="4">Integral membrane protein</fullName>
    </recommendedName>
</protein>
<feature type="transmembrane region" description="Helical" evidence="1">
    <location>
        <begin position="351"/>
        <end position="374"/>
    </location>
</feature>
<dbReference type="Proteomes" id="UP001210261">
    <property type="component" value="Unassembled WGS sequence"/>
</dbReference>
<reference evidence="2 3" key="1">
    <citation type="submission" date="2023-01" db="EMBL/GenBank/DDBJ databases">
        <title>Description of Helicobacter ibis sp. nov. isolated from faecal droppings of black-faced ibis (Theristicus melanopis).</title>
        <authorList>
            <person name="Lopez-Cantillo M."/>
            <person name="Vidal-Veuthey B."/>
            <person name="Mella A."/>
            <person name="De La Haba R."/>
            <person name="Collado L."/>
        </authorList>
    </citation>
    <scope>NUCLEOTIDE SEQUENCE [LARGE SCALE GENOMIC DNA]</scope>
    <source>
        <strain evidence="2 3">A82</strain>
    </source>
</reference>
<gene>
    <name evidence="2" type="ORF">PF021_03285</name>
</gene>
<feature type="transmembrane region" description="Helical" evidence="1">
    <location>
        <begin position="320"/>
        <end position="339"/>
    </location>
</feature>
<dbReference type="RefSeq" id="WP_271020970.1">
    <property type="nucleotide sequence ID" value="NZ_JAQHXR010000001.1"/>
</dbReference>
<evidence type="ECO:0000256" key="1">
    <source>
        <dbReference type="SAM" id="Phobius"/>
    </source>
</evidence>
<keyword evidence="1" id="KW-0812">Transmembrane</keyword>
<accession>A0ABT4VEY6</accession>
<proteinExistence type="predicted"/>
<keyword evidence="1" id="KW-1133">Transmembrane helix</keyword>
<feature type="transmembrane region" description="Helical" evidence="1">
    <location>
        <begin position="255"/>
        <end position="277"/>
    </location>
</feature>
<feature type="transmembrane region" description="Helical" evidence="1">
    <location>
        <begin position="183"/>
        <end position="213"/>
    </location>
</feature>
<dbReference type="EMBL" id="JAQHXR010000001">
    <property type="protein sequence ID" value="MDA3968695.1"/>
    <property type="molecule type" value="Genomic_DNA"/>
</dbReference>
<feature type="transmembrane region" description="Helical" evidence="1">
    <location>
        <begin position="229"/>
        <end position="249"/>
    </location>
</feature>
<feature type="transmembrane region" description="Helical" evidence="1">
    <location>
        <begin position="150"/>
        <end position="171"/>
    </location>
</feature>
<feature type="transmembrane region" description="Helical" evidence="1">
    <location>
        <begin position="289"/>
        <end position="308"/>
    </location>
</feature>
<evidence type="ECO:0000313" key="3">
    <source>
        <dbReference type="Proteomes" id="UP001210261"/>
    </source>
</evidence>
<keyword evidence="3" id="KW-1185">Reference proteome</keyword>
<evidence type="ECO:0000313" key="2">
    <source>
        <dbReference type="EMBL" id="MDA3968695.1"/>
    </source>
</evidence>
<evidence type="ECO:0008006" key="4">
    <source>
        <dbReference type="Google" id="ProtNLM"/>
    </source>
</evidence>
<sequence length="512" mass="59799">MQDTHNKLIKEFLKEKEIFAKTYQETINWINEFYHNSKLDSIKNKCFELKKLAKNKKDLLDVPKYTIELSAQLKELNNEIYYTAHTLLQALKNHTAIEIYHDAKEKKRKDEIGKQYEQDKFFLENLCIKFDEKYYMNSLYNLAKYFVKHWVLLLTLCNVIGALILMKYFIIDIHYTPIITQDNMLYLMAVTGVIGITCTIFIGSIFTFFIFYIKKIQENSKHYWSNKQILTFIALIETPLLLIIFVSLGDVFDIFPQWILVVLCVSLLIAFFVVAIFVIKNHKDKYSSLLYMFFLVVCNFIVYILLILSLIEPTDTWEDLMLLTALFFIYNFFFIFLPLKLNFSIINSPFIMTTFIATLLIILMLFSSNIISLLKLGNYNLSSISLKSDTPSNYQKNCYFILSKNEIILKNVHILSNRGEEILLACKSNPVLAKESDLFSKISNIPSNAKNLTLNSIHTINIPSICQTKNKINEKVQLTNIRILHKRDNDLVFECISPQFNIKSSDVNNSVY</sequence>
<comment type="caution">
    <text evidence="2">The sequence shown here is derived from an EMBL/GenBank/DDBJ whole genome shotgun (WGS) entry which is preliminary data.</text>
</comment>
<name>A0ABT4VEY6_9HELI</name>